<dbReference type="PROSITE" id="PS52039">
    <property type="entry name" value="TOPO_IA_2"/>
    <property type="match status" value="1"/>
</dbReference>
<dbReference type="InterPro" id="IPR023405">
    <property type="entry name" value="Topo_IA_core_domain"/>
</dbReference>
<feature type="region of interest" description="Disordered" evidence="10">
    <location>
        <begin position="1037"/>
        <end position="1060"/>
    </location>
</feature>
<dbReference type="GO" id="GO:0031422">
    <property type="term" value="C:RecQ family helicase-topoisomerase III complex"/>
    <property type="evidence" value="ECO:0007669"/>
    <property type="project" value="TreeGrafter"/>
</dbReference>
<dbReference type="CDD" id="cd00186">
    <property type="entry name" value="TOP1Ac"/>
    <property type="match status" value="1"/>
</dbReference>
<accession>A0AAJ5YRC8</accession>
<keyword evidence="14" id="KW-1185">Reference proteome</keyword>
<dbReference type="SMART" id="SM00493">
    <property type="entry name" value="TOPRIM"/>
    <property type="match status" value="1"/>
</dbReference>
<evidence type="ECO:0000256" key="2">
    <source>
        <dbReference type="ARBA" id="ARBA00001946"/>
    </source>
</evidence>
<dbReference type="Pfam" id="PF00010">
    <property type="entry name" value="HLH"/>
    <property type="match status" value="1"/>
</dbReference>
<dbReference type="FunFam" id="3.40.50.140:FF:000005">
    <property type="entry name" value="DNA topoisomerase"/>
    <property type="match status" value="1"/>
</dbReference>
<dbReference type="Gene3D" id="4.10.280.10">
    <property type="entry name" value="Helix-loop-helix DNA-binding domain"/>
    <property type="match status" value="1"/>
</dbReference>
<dbReference type="InterPro" id="IPR013497">
    <property type="entry name" value="Topo_IA_cen"/>
</dbReference>
<dbReference type="SUPFAM" id="SSF50978">
    <property type="entry name" value="WD40 repeat-like"/>
    <property type="match status" value="1"/>
</dbReference>
<evidence type="ECO:0000256" key="5">
    <source>
        <dbReference type="ARBA" id="ARBA00022723"/>
    </source>
</evidence>
<reference evidence="13 14" key="1">
    <citation type="submission" date="2023-03" db="EMBL/GenBank/DDBJ databases">
        <title>Mating type loci evolution in Malassezia.</title>
        <authorList>
            <person name="Coelho M.A."/>
        </authorList>
    </citation>
    <scope>NUCLEOTIDE SEQUENCE [LARGE SCALE GENOMIC DNA]</scope>
    <source>
        <strain evidence="13 14">CBS 9725</strain>
    </source>
</reference>
<feature type="compositionally biased region" description="Low complexity" evidence="10">
    <location>
        <begin position="1370"/>
        <end position="1395"/>
    </location>
</feature>
<dbReference type="Pfam" id="PF01131">
    <property type="entry name" value="Topoisom_bac"/>
    <property type="match status" value="1"/>
</dbReference>
<evidence type="ECO:0000256" key="7">
    <source>
        <dbReference type="ARBA" id="ARBA00023029"/>
    </source>
</evidence>
<dbReference type="PROSITE" id="PS50888">
    <property type="entry name" value="BHLH"/>
    <property type="match status" value="1"/>
</dbReference>
<feature type="region of interest" description="Disordered" evidence="10">
    <location>
        <begin position="983"/>
        <end position="1021"/>
    </location>
</feature>
<dbReference type="EMBL" id="CP119943">
    <property type="protein sequence ID" value="WFC97401.1"/>
    <property type="molecule type" value="Genomic_DNA"/>
</dbReference>
<dbReference type="InterPro" id="IPR023406">
    <property type="entry name" value="Topo_IA_AS"/>
</dbReference>
<dbReference type="PANTHER" id="PTHR11390">
    <property type="entry name" value="PROKARYOTIC DNA TOPOISOMERASE"/>
    <property type="match status" value="1"/>
</dbReference>
<feature type="compositionally biased region" description="Basic and acidic residues" evidence="10">
    <location>
        <begin position="675"/>
        <end position="687"/>
    </location>
</feature>
<evidence type="ECO:0000256" key="4">
    <source>
        <dbReference type="ARBA" id="ARBA00012891"/>
    </source>
</evidence>
<comment type="similarity">
    <text evidence="3">Belongs to the type IA topoisomerase family.</text>
</comment>
<keyword evidence="5" id="KW-0479">Metal-binding</keyword>
<dbReference type="CDD" id="cd03362">
    <property type="entry name" value="TOPRIM_TopoIA_TopoIII"/>
    <property type="match status" value="1"/>
</dbReference>
<dbReference type="Gene3D" id="1.10.460.10">
    <property type="entry name" value="Topoisomerase I, domain 2"/>
    <property type="match status" value="1"/>
</dbReference>
<dbReference type="Gene3D" id="2.130.10.10">
    <property type="entry name" value="YVTN repeat-like/Quinoprotein amine dehydrogenase"/>
    <property type="match status" value="1"/>
</dbReference>
<keyword evidence="8" id="KW-0238">DNA-binding</keyword>
<dbReference type="Gene3D" id="1.10.290.10">
    <property type="entry name" value="Topoisomerase I, domain 4"/>
    <property type="match status" value="1"/>
</dbReference>
<evidence type="ECO:0000313" key="14">
    <source>
        <dbReference type="Proteomes" id="UP001219567"/>
    </source>
</evidence>
<dbReference type="Gene3D" id="2.70.20.10">
    <property type="entry name" value="Topoisomerase I, domain 3"/>
    <property type="match status" value="1"/>
</dbReference>
<dbReference type="SMART" id="SM00353">
    <property type="entry name" value="HLH"/>
    <property type="match status" value="1"/>
</dbReference>
<keyword evidence="6" id="KW-0862">Zinc</keyword>
<dbReference type="SMART" id="SM00436">
    <property type="entry name" value="TOP1Bc"/>
    <property type="match status" value="1"/>
</dbReference>
<feature type="compositionally biased region" description="Polar residues" evidence="10">
    <location>
        <begin position="983"/>
        <end position="1009"/>
    </location>
</feature>
<dbReference type="SMART" id="SM00437">
    <property type="entry name" value="TOP1Ac"/>
    <property type="match status" value="1"/>
</dbReference>
<dbReference type="FunFam" id="1.10.290.10:FF:000003">
    <property type="entry name" value="DNA topoisomerase"/>
    <property type="match status" value="1"/>
</dbReference>
<dbReference type="EC" id="5.6.2.1" evidence="4"/>
<proteinExistence type="inferred from homology"/>
<evidence type="ECO:0000256" key="10">
    <source>
        <dbReference type="SAM" id="MobiDB-lite"/>
    </source>
</evidence>
<dbReference type="SUPFAM" id="SSF56712">
    <property type="entry name" value="Prokaryotic type I DNA topoisomerase"/>
    <property type="match status" value="1"/>
</dbReference>
<keyword evidence="9 13" id="KW-0413">Isomerase</keyword>
<dbReference type="InterPro" id="IPR036638">
    <property type="entry name" value="HLH_DNA-bd_sf"/>
</dbReference>
<evidence type="ECO:0000259" key="12">
    <source>
        <dbReference type="PROSITE" id="PS52039"/>
    </source>
</evidence>
<dbReference type="InterPro" id="IPR013824">
    <property type="entry name" value="Topo_IA_cen_sub1"/>
</dbReference>
<evidence type="ECO:0000256" key="6">
    <source>
        <dbReference type="ARBA" id="ARBA00022833"/>
    </source>
</evidence>
<evidence type="ECO:0000256" key="8">
    <source>
        <dbReference type="ARBA" id="ARBA00023125"/>
    </source>
</evidence>
<evidence type="ECO:0000259" key="11">
    <source>
        <dbReference type="PROSITE" id="PS50888"/>
    </source>
</evidence>
<dbReference type="Pfam" id="PF01751">
    <property type="entry name" value="Toprim"/>
    <property type="match status" value="1"/>
</dbReference>
<evidence type="ECO:0000313" key="13">
    <source>
        <dbReference type="EMBL" id="WFC97401.1"/>
    </source>
</evidence>
<dbReference type="InterPro" id="IPR003601">
    <property type="entry name" value="Topo_IA_2"/>
</dbReference>
<name>A0AAJ5YRC8_9BASI</name>
<feature type="region of interest" description="Disordered" evidence="10">
    <location>
        <begin position="1329"/>
        <end position="1348"/>
    </location>
</feature>
<evidence type="ECO:0000256" key="3">
    <source>
        <dbReference type="ARBA" id="ARBA00009446"/>
    </source>
</evidence>
<feature type="compositionally biased region" description="Polar residues" evidence="10">
    <location>
        <begin position="1330"/>
        <end position="1340"/>
    </location>
</feature>
<dbReference type="SUPFAM" id="SSF47459">
    <property type="entry name" value="HLH, helix-loop-helix DNA-binding domain"/>
    <property type="match status" value="1"/>
</dbReference>
<dbReference type="GO" id="GO:0006265">
    <property type="term" value="P:DNA topological change"/>
    <property type="evidence" value="ECO:0007669"/>
    <property type="project" value="InterPro"/>
</dbReference>
<evidence type="ECO:0000256" key="1">
    <source>
        <dbReference type="ARBA" id="ARBA00000213"/>
    </source>
</evidence>
<feature type="compositionally biased region" description="Polar residues" evidence="10">
    <location>
        <begin position="1477"/>
        <end position="1487"/>
    </location>
</feature>
<dbReference type="InterPro" id="IPR013825">
    <property type="entry name" value="Topo_IA_cen_sub2"/>
</dbReference>
<comment type="cofactor">
    <cofactor evidence="2">
        <name>Mg(2+)</name>
        <dbReference type="ChEBI" id="CHEBI:18420"/>
    </cofactor>
</comment>
<dbReference type="GO" id="GO:0005634">
    <property type="term" value="C:nucleus"/>
    <property type="evidence" value="ECO:0007669"/>
    <property type="project" value="TreeGrafter"/>
</dbReference>
<organism evidence="13 14">
    <name type="scientific">Malassezia yamatoensis</name>
    <dbReference type="NCBI Taxonomy" id="253288"/>
    <lineage>
        <taxon>Eukaryota</taxon>
        <taxon>Fungi</taxon>
        <taxon>Dikarya</taxon>
        <taxon>Basidiomycota</taxon>
        <taxon>Ustilaginomycotina</taxon>
        <taxon>Malasseziomycetes</taxon>
        <taxon>Malasseziales</taxon>
        <taxon>Malasseziaceae</taxon>
        <taxon>Malassezia</taxon>
    </lineage>
</organism>
<dbReference type="InterPro" id="IPR036322">
    <property type="entry name" value="WD40_repeat_dom_sf"/>
</dbReference>
<comment type="catalytic activity">
    <reaction evidence="1">
        <text>ATP-independent breakage of single-stranded DNA, followed by passage and rejoining.</text>
        <dbReference type="EC" id="5.6.2.1"/>
    </reaction>
</comment>
<dbReference type="PROSITE" id="PS00396">
    <property type="entry name" value="TOPO_IA_1"/>
    <property type="match status" value="1"/>
</dbReference>
<feature type="region of interest" description="Disordered" evidence="10">
    <location>
        <begin position="671"/>
        <end position="698"/>
    </location>
</feature>
<evidence type="ECO:0000256" key="9">
    <source>
        <dbReference type="ARBA" id="ARBA00023235"/>
    </source>
</evidence>
<feature type="domain" description="BHLH" evidence="11">
    <location>
        <begin position="1693"/>
        <end position="1801"/>
    </location>
</feature>
<keyword evidence="7" id="KW-0799">Topoisomerase</keyword>
<dbReference type="PANTHER" id="PTHR11390:SF21">
    <property type="entry name" value="DNA TOPOISOMERASE 3-ALPHA"/>
    <property type="match status" value="1"/>
</dbReference>
<dbReference type="InterPro" id="IPR006171">
    <property type="entry name" value="TOPRIM_dom"/>
</dbReference>
<feature type="compositionally biased region" description="Polar residues" evidence="10">
    <location>
        <begin position="1513"/>
        <end position="1537"/>
    </location>
</feature>
<dbReference type="InterPro" id="IPR003602">
    <property type="entry name" value="Topo_IA_DNA-bd_dom"/>
</dbReference>
<gene>
    <name evidence="13" type="primary">TOP3</name>
    <name evidence="13" type="ORF">MYAM1_000113</name>
</gene>
<dbReference type="InterPro" id="IPR000380">
    <property type="entry name" value="Topo_IA"/>
</dbReference>
<dbReference type="InterPro" id="IPR013826">
    <property type="entry name" value="Topo_IA_cen_sub3"/>
</dbReference>
<feature type="region of interest" description="Disordered" evidence="10">
    <location>
        <begin position="1461"/>
        <end position="1538"/>
    </location>
</feature>
<dbReference type="GO" id="GO:0046983">
    <property type="term" value="F:protein dimerization activity"/>
    <property type="evidence" value="ECO:0007669"/>
    <property type="project" value="InterPro"/>
</dbReference>
<sequence>MAPKSRWHESTELSADSVESHPFLPYLFAVSTYQVDQDQTQKDSASPAYSRRGRCRLHGFHDEQCTIIDAIDGEAILDTKWCLASNEYGDHGYGILGIADASGHLQLHKLNSDLQFAPVTSWAVNSDKALCLSVDFSDRTTSNVNDAKTIVSQSDGSLAMIPSLHTKQPDGLQTWAAHDYEAWIAAWDASSDGTIAWSGTLVIFSTHLGGDDLTLKGWDMRTPIYDNLRSATFQCQKGFDGGVTSLQNHPTQPEYWAVGSYDEKIRIFDARKPQRPIATEEVGGGIWRTKWHPTKPNALLLGCMHGGVHIVEWHPDSSIEKRAGRDKFCRNYDFVYRLPRPALGMGSSGPPMSVEMTMTSVRGHMMEIEFPEEYKWGRCDPSSLFTAPTFTRVTKDATKVAENLAAEARRADLLMIWTDCDREGEQIGYEIMQHCRSVRASLRVKRARFSALIANQIHRACTNPVDLDLNAAYAVEARQQIDLRAGAAFTRLQTSKLGRQVKELDGLVVSYGPCQFPTLGFVVDHYKRVQAFIPEPFWSIALTHRTRNGKVDFLWDRKHLFEHVAASALHARCVAAEQAVVTEVNRRPVSKRKPTPLTTVELQKNASRLCHLSPKRVLDVAEALYQRGLLSYPRTETDQYDKDMDFHNLLAKQTSDPAWGTQVSELLSPSGLQFERPRNGNKNDKAHPPIHPTAHANGLTGDEKKIYDYVTRRFLASCATDAQGHETSVCIEIGGEKFHASGTVVTEQNYLVLFPYETWKNKSMPPYEQNQRFQPLCELREGETSRPSLLTEADLVALMDKNGIGTDATIAEHIRKVIDRQYVMLHKQGKTNFLVPSTLGMGLVEGYQSMESSQYLCKPVLRRETESKLDQVARAELTHEKMVADSMQEYKQIYAAVQSDFQVIVRNVSNLIDTQPTQASDADQIQETHPLHETSERISSPLCHCNLPAVEKRNQGNRKYWGCPRGDQGCGYFRWQTQALVRQSSPQPINRAQSSIQNTRTARRSNQSAPEPAPASLSDSFDTQRCHCDLTAKRATASTGANNGKPVPVDHQLGSDVKHNPTGKAEIVKLASVVNNQVTGLMLERERSYVDSSATQQEFRGISPMVDLDGLYGYKHGQSDKSDVSRASPMSYLMQQNSHRYDHTATHPPTELIENSNYATTSDLSHREGVMNAPFDSMLHEGLVHMQEPLQGSEPMPNYYPHLSQPSDSSVTNQQQFLSAETLQNFPASESFAQGAPAMIPQMSNETGVHLPYAPKNDDPISLNAVLACGNLNPSQTAAITPASVFSTVSSASTNDFLSPLTSPALQPQYSHPYHVGGVERDSVSAHQEILSTKSSPSHSNIRRRSSGIPNNVWNGNVYLASDIHNRSPSSASASASERGSATAARRGRGTTAESKGNKVRSSPFMKPTQSPKMAPGSAPAGSLVWTSNPAQVSNRRLRDASLSNTSPSFGALEAFSHTMQEASNLSMPSPALSPATHPTGTHSGCTTPRMLAQSRDHPDSTCSRSQSRENHPGQTSFASPAVTMQRSSTLENQDSEISPLPLSLDNSYENLSQPMAKPVTPSAIMGIAPSDPSHSSASSLQGVAFSYDSNPAQLTTSATPNPSAIAEQKVFTPESFASYQQNPAHTAESFGLQSAAHAVAVSALNNVSQPHTGVYLHSAPPTPKPILPGGLSSEDRNAWLHLRRVGNSGLDQRRTSHKAAEQKRRDSLKQCFDELRNLLPAIVLDENAPYGSLLCPDGSKEDQIAEGFDPSVLQSLAENCTQEERQPRLYVATPEQAREANANIAKVLLLRHSNEYLVRLKHRVERRDTALQALSEEVVRLRNALGEQPNHNKDTQSVRQNFREMSLSLQSGDEFNS</sequence>
<dbReference type="PRINTS" id="PR00417">
    <property type="entry name" value="PRTPISMRASEI"/>
</dbReference>
<dbReference type="GO" id="GO:0003677">
    <property type="term" value="F:DNA binding"/>
    <property type="evidence" value="ECO:0007669"/>
    <property type="project" value="UniProtKB-KW"/>
</dbReference>
<feature type="domain" description="Topo IA-type catalytic" evidence="12">
    <location>
        <begin position="468"/>
        <end position="894"/>
    </location>
</feature>
<protein>
    <recommendedName>
        <fullName evidence="4">DNA topoisomerase</fullName>
        <ecNumber evidence="4">5.6.2.1</ecNumber>
    </recommendedName>
</protein>
<dbReference type="InterPro" id="IPR034144">
    <property type="entry name" value="TOPRIM_TopoIII"/>
</dbReference>
<dbReference type="Proteomes" id="UP001219567">
    <property type="component" value="Chromosome 1"/>
</dbReference>
<feature type="region of interest" description="Disordered" evidence="10">
    <location>
        <begin position="1366"/>
        <end position="1426"/>
    </location>
</feature>
<dbReference type="GO" id="GO:0006310">
    <property type="term" value="P:DNA recombination"/>
    <property type="evidence" value="ECO:0007669"/>
    <property type="project" value="TreeGrafter"/>
</dbReference>
<dbReference type="Gene3D" id="3.40.50.140">
    <property type="match status" value="1"/>
</dbReference>
<dbReference type="InterPro" id="IPR011598">
    <property type="entry name" value="bHLH_dom"/>
</dbReference>
<dbReference type="GO" id="GO:0003917">
    <property type="term" value="F:DNA topoisomerase type I (single strand cut, ATP-independent) activity"/>
    <property type="evidence" value="ECO:0007669"/>
    <property type="project" value="UniProtKB-EC"/>
</dbReference>
<dbReference type="InterPro" id="IPR015943">
    <property type="entry name" value="WD40/YVTN_repeat-like_dom_sf"/>
</dbReference>
<dbReference type="GO" id="GO:0046872">
    <property type="term" value="F:metal ion binding"/>
    <property type="evidence" value="ECO:0007669"/>
    <property type="project" value="UniProtKB-KW"/>
</dbReference>
<dbReference type="GO" id="GO:0006281">
    <property type="term" value="P:DNA repair"/>
    <property type="evidence" value="ECO:0007669"/>
    <property type="project" value="TreeGrafter"/>
</dbReference>